<dbReference type="Proteomes" id="UP000077381">
    <property type="component" value="Unassembled WGS sequence"/>
</dbReference>
<evidence type="ECO:0000313" key="3">
    <source>
        <dbReference type="Proteomes" id="UP000077381"/>
    </source>
</evidence>
<sequence length="117" mass="13062">MRSTALLRLAVLLTGGDRYAAEDLLQTALMKAYGRWALIEQPEDHVDNGKPGPGASLGNGCRPETRTTLTPHRVSNTAPDKKRALFGYPRARPDVLERRSRSCTRNARLPLPRHRSF</sequence>
<evidence type="ECO:0000256" key="1">
    <source>
        <dbReference type="SAM" id="MobiDB-lite"/>
    </source>
</evidence>
<comment type="caution">
    <text evidence="2">The sequence shown here is derived from an EMBL/GenBank/DDBJ whole genome shotgun (WGS) entry which is preliminary data.</text>
</comment>
<evidence type="ECO:0000313" key="2">
    <source>
        <dbReference type="EMBL" id="OAH11159.1"/>
    </source>
</evidence>
<dbReference type="AlphaFoldDB" id="A0A177HKH1"/>
<feature type="compositionally biased region" description="Basic and acidic residues" evidence="1">
    <location>
        <begin position="91"/>
        <end position="100"/>
    </location>
</feature>
<reference evidence="2 3" key="1">
    <citation type="submission" date="2015-12" db="EMBL/GenBank/DDBJ databases">
        <title>Genome sequence of Streptomyces sp. G25.</title>
        <authorList>
            <person name="Poehlein A."/>
            <person name="Roettig A."/>
            <person name="Hiessl S."/>
            <person name="Hauschild P."/>
            <person name="Schauer J."/>
            <person name="Madkour M.H."/>
            <person name="Al-Ansari A.M."/>
            <person name="Almakishah N.H."/>
            <person name="Steinbuechel A."/>
            <person name="Daniel R."/>
        </authorList>
    </citation>
    <scope>NUCLEOTIDE SEQUENCE [LARGE SCALE GENOMIC DNA]</scope>
    <source>
        <strain evidence="3">G25(2015)</strain>
    </source>
</reference>
<proteinExistence type="predicted"/>
<protein>
    <recommendedName>
        <fullName evidence="4">RNA polymerase sigma-70 region 2 domain-containing protein</fullName>
    </recommendedName>
</protein>
<gene>
    <name evidence="2" type="ORF">STSP_55360</name>
</gene>
<feature type="region of interest" description="Disordered" evidence="1">
    <location>
        <begin position="44"/>
        <end position="117"/>
    </location>
</feature>
<accession>A0A177HKH1</accession>
<keyword evidence="3" id="KW-1185">Reference proteome</keyword>
<dbReference type="EMBL" id="LOHS01000114">
    <property type="protein sequence ID" value="OAH11159.1"/>
    <property type="molecule type" value="Genomic_DNA"/>
</dbReference>
<organism evidence="2 3">
    <name type="scientific">Streptomyces jeddahensis</name>
    <dbReference type="NCBI Taxonomy" id="1716141"/>
    <lineage>
        <taxon>Bacteria</taxon>
        <taxon>Bacillati</taxon>
        <taxon>Actinomycetota</taxon>
        <taxon>Actinomycetes</taxon>
        <taxon>Kitasatosporales</taxon>
        <taxon>Streptomycetaceae</taxon>
        <taxon>Streptomyces</taxon>
    </lineage>
</organism>
<name>A0A177HKH1_9ACTN</name>
<feature type="compositionally biased region" description="Polar residues" evidence="1">
    <location>
        <begin position="66"/>
        <end position="78"/>
    </location>
</feature>
<evidence type="ECO:0008006" key="4">
    <source>
        <dbReference type="Google" id="ProtNLM"/>
    </source>
</evidence>
<dbReference type="STRING" id="1716141.STSP_55360"/>